<dbReference type="AlphaFoldDB" id="A0AAD4P5M7"/>
<organism evidence="3 4">
    <name type="scientific">Perilla frutescens var. hirtella</name>
    <name type="common">Perilla citriodora</name>
    <name type="synonym">Perilla setoyensis</name>
    <dbReference type="NCBI Taxonomy" id="608512"/>
    <lineage>
        <taxon>Eukaryota</taxon>
        <taxon>Viridiplantae</taxon>
        <taxon>Streptophyta</taxon>
        <taxon>Embryophyta</taxon>
        <taxon>Tracheophyta</taxon>
        <taxon>Spermatophyta</taxon>
        <taxon>Magnoliopsida</taxon>
        <taxon>eudicotyledons</taxon>
        <taxon>Gunneridae</taxon>
        <taxon>Pentapetalae</taxon>
        <taxon>asterids</taxon>
        <taxon>lamiids</taxon>
        <taxon>Lamiales</taxon>
        <taxon>Lamiaceae</taxon>
        <taxon>Nepetoideae</taxon>
        <taxon>Elsholtzieae</taxon>
        <taxon>Perilla</taxon>
    </lineage>
</organism>
<feature type="transmembrane region" description="Helical" evidence="1">
    <location>
        <begin position="64"/>
        <end position="86"/>
    </location>
</feature>
<keyword evidence="2" id="KW-0732">Signal</keyword>
<dbReference type="PANTHER" id="PTHR34262">
    <property type="entry name" value="TRANSMEMBRANE PROTEIN 220"/>
    <property type="match status" value="1"/>
</dbReference>
<protein>
    <recommendedName>
        <fullName evidence="5">Transmembrane protein 220</fullName>
    </recommendedName>
</protein>
<feature type="chain" id="PRO_5042247741" description="Transmembrane protein 220" evidence="2">
    <location>
        <begin position="25"/>
        <end position="161"/>
    </location>
</feature>
<evidence type="ECO:0008006" key="5">
    <source>
        <dbReference type="Google" id="ProtNLM"/>
    </source>
</evidence>
<comment type="caution">
    <text evidence="3">The sequence shown here is derived from an EMBL/GenBank/DDBJ whole genome shotgun (WGS) entry which is preliminary data.</text>
</comment>
<evidence type="ECO:0000313" key="3">
    <source>
        <dbReference type="EMBL" id="KAH6826840.1"/>
    </source>
</evidence>
<dbReference type="EMBL" id="SDAM02000159">
    <property type="protein sequence ID" value="KAH6826840.1"/>
    <property type="molecule type" value="Genomic_DNA"/>
</dbReference>
<keyword evidence="1" id="KW-0812">Transmembrane</keyword>
<evidence type="ECO:0000313" key="4">
    <source>
        <dbReference type="Proteomes" id="UP001190926"/>
    </source>
</evidence>
<keyword evidence="4" id="KW-1185">Reference proteome</keyword>
<evidence type="ECO:0000256" key="2">
    <source>
        <dbReference type="SAM" id="SignalP"/>
    </source>
</evidence>
<sequence>MASDSKKSLHGVCCLLMASLFALSTCFQFNDPDWYFWIPLYSSACIVNLVKWGEPNSSSRIRKLGKFGLWLGLFLFIKVAVEDLIYGGTTGFWSLDMRERVMREKFGSGLVVTSMFLVLENSSISKNHPSHLTKYGMPILVGIAYGLSFLFFASQHHEMRY</sequence>
<keyword evidence="1" id="KW-1133">Transmembrane helix</keyword>
<dbReference type="PANTHER" id="PTHR34262:SF1">
    <property type="entry name" value="TRANSMEMBRANE PROTEIN 220"/>
    <property type="match status" value="1"/>
</dbReference>
<accession>A0AAD4P5M7</accession>
<dbReference type="Pfam" id="PF15071">
    <property type="entry name" value="TMEM220"/>
    <property type="match status" value="1"/>
</dbReference>
<reference evidence="3 4" key="1">
    <citation type="journal article" date="2021" name="Nat. Commun.">
        <title>Incipient diploidization of the medicinal plant Perilla within 10,000 years.</title>
        <authorList>
            <person name="Zhang Y."/>
            <person name="Shen Q."/>
            <person name="Leng L."/>
            <person name="Zhang D."/>
            <person name="Chen S."/>
            <person name="Shi Y."/>
            <person name="Ning Z."/>
            <person name="Chen S."/>
        </authorList>
    </citation>
    <scope>NUCLEOTIDE SEQUENCE [LARGE SCALE GENOMIC DNA]</scope>
    <source>
        <strain evidence="4">cv. PC099</strain>
    </source>
</reference>
<feature type="signal peptide" evidence="2">
    <location>
        <begin position="1"/>
        <end position="24"/>
    </location>
</feature>
<name>A0AAD4P5M7_PERFH</name>
<feature type="transmembrane region" description="Helical" evidence="1">
    <location>
        <begin position="34"/>
        <end position="52"/>
    </location>
</feature>
<proteinExistence type="predicted"/>
<feature type="transmembrane region" description="Helical" evidence="1">
    <location>
        <begin position="135"/>
        <end position="153"/>
    </location>
</feature>
<evidence type="ECO:0000256" key="1">
    <source>
        <dbReference type="SAM" id="Phobius"/>
    </source>
</evidence>
<gene>
    <name evidence="3" type="ORF">C2S53_013038</name>
</gene>
<dbReference type="Proteomes" id="UP001190926">
    <property type="component" value="Unassembled WGS sequence"/>
</dbReference>
<dbReference type="InterPro" id="IPR029377">
    <property type="entry name" value="TMEM220"/>
</dbReference>
<keyword evidence="1" id="KW-0472">Membrane</keyword>